<keyword evidence="2" id="KW-1185">Reference proteome</keyword>
<proteinExistence type="predicted"/>
<dbReference type="CDD" id="cd06325">
    <property type="entry name" value="PBP1_ABC_unchar_transporter"/>
    <property type="match status" value="1"/>
</dbReference>
<dbReference type="PANTHER" id="PTHR35271:SF1">
    <property type="entry name" value="ABC TRANSPORTER, SUBSTRATE-BINDING LIPOPROTEIN"/>
    <property type="match status" value="1"/>
</dbReference>
<organism evidence="1 2">
    <name type="scientific">Lacticaseibacillus camelliae DSM 22697 = JCM 13995</name>
    <dbReference type="NCBI Taxonomy" id="1423730"/>
    <lineage>
        <taxon>Bacteria</taxon>
        <taxon>Bacillati</taxon>
        <taxon>Bacillota</taxon>
        <taxon>Bacilli</taxon>
        <taxon>Lactobacillales</taxon>
        <taxon>Lactobacillaceae</taxon>
        <taxon>Lacticaseibacillus</taxon>
    </lineage>
</organism>
<dbReference type="Gene3D" id="3.40.50.2300">
    <property type="match status" value="2"/>
</dbReference>
<dbReference type="InterPro" id="IPR028082">
    <property type="entry name" value="Peripla_BP_I"/>
</dbReference>
<accession>A0A0R2F4I8</accession>
<comment type="caution">
    <text evidence="1">The sequence shown here is derived from an EMBL/GenBank/DDBJ whole genome shotgun (WGS) entry which is preliminary data.</text>
</comment>
<dbReference type="Proteomes" id="UP000050865">
    <property type="component" value="Unassembled WGS sequence"/>
</dbReference>
<gene>
    <name evidence="1" type="ORF">FC75_GL001520</name>
</gene>
<evidence type="ECO:0000313" key="1">
    <source>
        <dbReference type="EMBL" id="KRN23320.1"/>
    </source>
</evidence>
<dbReference type="STRING" id="1423730.FC75_GL001520"/>
<name>A0A0R2F4I8_9LACO</name>
<dbReference type="PANTHER" id="PTHR35271">
    <property type="entry name" value="ABC TRANSPORTER, SUBSTRATE-BINDING LIPOPROTEIN-RELATED"/>
    <property type="match status" value="1"/>
</dbReference>
<dbReference type="PATRIC" id="fig|1423730.4.peg.1594"/>
<reference evidence="1 2" key="1">
    <citation type="journal article" date="2015" name="Genome Announc.">
        <title>Expanding the biotechnology potential of lactobacilli through comparative genomics of 213 strains and associated genera.</title>
        <authorList>
            <person name="Sun Z."/>
            <person name="Harris H.M."/>
            <person name="McCann A."/>
            <person name="Guo C."/>
            <person name="Argimon S."/>
            <person name="Zhang W."/>
            <person name="Yang X."/>
            <person name="Jeffery I.B."/>
            <person name="Cooney J.C."/>
            <person name="Kagawa T.F."/>
            <person name="Liu W."/>
            <person name="Song Y."/>
            <person name="Salvetti E."/>
            <person name="Wrobel A."/>
            <person name="Rasinkangas P."/>
            <person name="Parkhill J."/>
            <person name="Rea M.C."/>
            <person name="O'Sullivan O."/>
            <person name="Ritari J."/>
            <person name="Douillard F.P."/>
            <person name="Paul Ross R."/>
            <person name="Yang R."/>
            <person name="Briner A.E."/>
            <person name="Felis G.E."/>
            <person name="de Vos W.M."/>
            <person name="Barrangou R."/>
            <person name="Klaenhammer T.R."/>
            <person name="Caufield P.W."/>
            <person name="Cui Y."/>
            <person name="Zhang H."/>
            <person name="O'Toole P.W."/>
        </authorList>
    </citation>
    <scope>NUCLEOTIDE SEQUENCE [LARGE SCALE GENOMIC DNA]</scope>
    <source>
        <strain evidence="1 2">DSM 22697</strain>
    </source>
</reference>
<dbReference type="AlphaFoldDB" id="A0A0R2F4I8"/>
<keyword evidence="1" id="KW-0547">Nucleotide-binding</keyword>
<dbReference type="SUPFAM" id="SSF53822">
    <property type="entry name" value="Periplasmic binding protein-like I"/>
    <property type="match status" value="1"/>
</dbReference>
<keyword evidence="1" id="KW-0067">ATP-binding</keyword>
<dbReference type="Pfam" id="PF04392">
    <property type="entry name" value="ABC_sub_bind"/>
    <property type="match status" value="1"/>
</dbReference>
<sequence length="364" mass="38163">MWLFLSGKKLAGHRRNPAAGFSVSRQTSERNKFWRKIMMKMNKVLLSLAAVGMVGALAACGNSASASSANKTVKVGILQLIDQQALNAANKGFKEQLAKEGFKGSKVKFDNLNAQGDQGNLSSMSARLKSDKNTVNLAIATPAAQALLKADNQTPMVFTAVTDPKSAGLTGDPKKPDKNATGVTDMVDVKGQIDFTHQLFPKAKTIGLLYNAAEENSVVQIKIARQEIAKLGLKAVVKTAATTNDVQQAAETLAGQADAIYIPTDNTAAAAMPTIGKVSAAKKVPVVTADATMVKLAGVATVGINYEDLGKQTAKLAVKIIKGKKVSSLAVQAPAKATLVTNSKRMAQFGVTKAQAEKAAKAVE</sequence>
<dbReference type="EMBL" id="AYZJ01000028">
    <property type="protein sequence ID" value="KRN23320.1"/>
    <property type="molecule type" value="Genomic_DNA"/>
</dbReference>
<dbReference type="InterPro" id="IPR007487">
    <property type="entry name" value="ABC_transpt-TYRBP-like"/>
</dbReference>
<dbReference type="GO" id="GO:0005524">
    <property type="term" value="F:ATP binding"/>
    <property type="evidence" value="ECO:0007669"/>
    <property type="project" value="UniProtKB-KW"/>
</dbReference>
<protein>
    <submittedName>
        <fullName evidence="1">ATP-binding cassette transporter</fullName>
    </submittedName>
</protein>
<evidence type="ECO:0000313" key="2">
    <source>
        <dbReference type="Proteomes" id="UP000050865"/>
    </source>
</evidence>